<comment type="caution">
    <text evidence="1">The sequence shown here is derived from an EMBL/GenBank/DDBJ whole genome shotgun (WGS) entry which is preliminary data.</text>
</comment>
<keyword evidence="2" id="KW-1185">Reference proteome</keyword>
<gene>
    <name evidence="1" type="ORF">BDM02DRAFT_3266559</name>
</gene>
<reference evidence="1" key="2">
    <citation type="journal article" date="2020" name="Nat. Commun.">
        <title>Large-scale genome sequencing of mycorrhizal fungi provides insights into the early evolution of symbiotic traits.</title>
        <authorList>
            <person name="Miyauchi S."/>
            <person name="Kiss E."/>
            <person name="Kuo A."/>
            <person name="Drula E."/>
            <person name="Kohler A."/>
            <person name="Sanchez-Garcia M."/>
            <person name="Morin E."/>
            <person name="Andreopoulos B."/>
            <person name="Barry K.W."/>
            <person name="Bonito G."/>
            <person name="Buee M."/>
            <person name="Carver A."/>
            <person name="Chen C."/>
            <person name="Cichocki N."/>
            <person name="Clum A."/>
            <person name="Culley D."/>
            <person name="Crous P.W."/>
            <person name="Fauchery L."/>
            <person name="Girlanda M."/>
            <person name="Hayes R.D."/>
            <person name="Keri Z."/>
            <person name="LaButti K."/>
            <person name="Lipzen A."/>
            <person name="Lombard V."/>
            <person name="Magnuson J."/>
            <person name="Maillard F."/>
            <person name="Murat C."/>
            <person name="Nolan M."/>
            <person name="Ohm R.A."/>
            <person name="Pangilinan J."/>
            <person name="Pereira M.F."/>
            <person name="Perotto S."/>
            <person name="Peter M."/>
            <person name="Pfister S."/>
            <person name="Riley R."/>
            <person name="Sitrit Y."/>
            <person name="Stielow J.B."/>
            <person name="Szollosi G."/>
            <person name="Zifcakova L."/>
            <person name="Stursova M."/>
            <person name="Spatafora J.W."/>
            <person name="Tedersoo L."/>
            <person name="Vaario L.M."/>
            <person name="Yamada A."/>
            <person name="Yan M."/>
            <person name="Wang P."/>
            <person name="Xu J."/>
            <person name="Bruns T."/>
            <person name="Baldrian P."/>
            <person name="Vilgalys R."/>
            <person name="Dunand C."/>
            <person name="Henrissat B."/>
            <person name="Grigoriev I.V."/>
            <person name="Hibbett D."/>
            <person name="Nagy L.G."/>
            <person name="Martin F.M."/>
        </authorList>
    </citation>
    <scope>NUCLEOTIDE SEQUENCE</scope>
    <source>
        <strain evidence="1">P2</strain>
    </source>
</reference>
<evidence type="ECO:0000313" key="2">
    <source>
        <dbReference type="Proteomes" id="UP000886501"/>
    </source>
</evidence>
<protein>
    <submittedName>
        <fullName evidence="1">Uncharacterized protein</fullName>
    </submittedName>
</protein>
<name>A0ACB6ZSS0_THEGA</name>
<evidence type="ECO:0000313" key="1">
    <source>
        <dbReference type="EMBL" id="KAF9652171.1"/>
    </source>
</evidence>
<dbReference type="EMBL" id="MU117970">
    <property type="protein sequence ID" value="KAF9652171.1"/>
    <property type="molecule type" value="Genomic_DNA"/>
</dbReference>
<proteinExistence type="predicted"/>
<reference evidence="1" key="1">
    <citation type="submission" date="2019-10" db="EMBL/GenBank/DDBJ databases">
        <authorList>
            <consortium name="DOE Joint Genome Institute"/>
            <person name="Kuo A."/>
            <person name="Miyauchi S."/>
            <person name="Kiss E."/>
            <person name="Drula E."/>
            <person name="Kohler A."/>
            <person name="Sanchez-Garcia M."/>
            <person name="Andreopoulos B."/>
            <person name="Barry K.W."/>
            <person name="Bonito G."/>
            <person name="Buee M."/>
            <person name="Carver A."/>
            <person name="Chen C."/>
            <person name="Cichocki N."/>
            <person name="Clum A."/>
            <person name="Culley D."/>
            <person name="Crous P.W."/>
            <person name="Fauchery L."/>
            <person name="Girlanda M."/>
            <person name="Hayes R."/>
            <person name="Keri Z."/>
            <person name="Labutti K."/>
            <person name="Lipzen A."/>
            <person name="Lombard V."/>
            <person name="Magnuson J."/>
            <person name="Maillard F."/>
            <person name="Morin E."/>
            <person name="Murat C."/>
            <person name="Nolan M."/>
            <person name="Ohm R."/>
            <person name="Pangilinan J."/>
            <person name="Pereira M."/>
            <person name="Perotto S."/>
            <person name="Peter M."/>
            <person name="Riley R."/>
            <person name="Sitrit Y."/>
            <person name="Stielow B."/>
            <person name="Szollosi G."/>
            <person name="Zifcakova L."/>
            <person name="Stursova M."/>
            <person name="Spatafora J.W."/>
            <person name="Tedersoo L."/>
            <person name="Vaario L.-M."/>
            <person name="Yamada A."/>
            <person name="Yan M."/>
            <person name="Wang P."/>
            <person name="Xu J."/>
            <person name="Bruns T."/>
            <person name="Baldrian P."/>
            <person name="Vilgalys R."/>
            <person name="Henrissat B."/>
            <person name="Grigoriev I.V."/>
            <person name="Hibbett D."/>
            <person name="Nagy L.G."/>
            <person name="Martin F.M."/>
        </authorList>
    </citation>
    <scope>NUCLEOTIDE SEQUENCE</scope>
    <source>
        <strain evidence="1">P2</strain>
    </source>
</reference>
<sequence>MFSSLGLFKKTRCPDIQNCERTTCVFSHSPDAPAEPPPLDIPAHASRPQPQQQKEKPKPTSSALQTQTVPSKRAASELQTTNGITTIEPPRKISRVGPTQNPGAIPTSTQISSGVPVLKVPPAQSLVAIPVRQAMLKSLHDHFVVFYRKILPTNPTIAREHSLRQEQEVYDKSNKLTYRNAVISSIASLKKRDIPQSIGDPTVGTEGDLAARIEAKKAIQSLRLTASHLQSYLLSKEDMITWGYVVDIPEGPGGEKPSEEGGVLKCDRCKQPKQVRRMEEAEECVYHWGRLLSKRVDGEKVRQYTCCSALATSEDGCVRGPHVFYEFDPVDLHKRHAFTHTRSPDTSRQGKILDVAALDCEMIYTTGGMRVARVSVVDGDGMEVFDKCVKMDEGVHVIDFNTRFSGITPEIYSTSALQPLVEIRRSLDELISSETILIGHALENDLKTLRMIHLRNVDTAIVFRHPAGPPYRRALRDLVKEHLGRAIQTGGANIGHSSVEDSVATLDLVKWHVINKPPPPLMRTLKPPPPTVTSSETPTPTPTSTAASTSASTNTSTPIATPSSTQIFSTMSTNQEEQKPPPTADDIPF</sequence>
<accession>A0ACB6ZSS0</accession>
<organism evidence="1 2">
    <name type="scientific">Thelephora ganbajun</name>
    <name type="common">Ganba fungus</name>
    <dbReference type="NCBI Taxonomy" id="370292"/>
    <lineage>
        <taxon>Eukaryota</taxon>
        <taxon>Fungi</taxon>
        <taxon>Dikarya</taxon>
        <taxon>Basidiomycota</taxon>
        <taxon>Agaricomycotina</taxon>
        <taxon>Agaricomycetes</taxon>
        <taxon>Thelephorales</taxon>
        <taxon>Thelephoraceae</taxon>
        <taxon>Thelephora</taxon>
    </lineage>
</organism>
<dbReference type="Proteomes" id="UP000886501">
    <property type="component" value="Unassembled WGS sequence"/>
</dbReference>